<dbReference type="GO" id="GO:0008270">
    <property type="term" value="F:zinc ion binding"/>
    <property type="evidence" value="ECO:0007669"/>
    <property type="project" value="InterPro"/>
</dbReference>
<reference evidence="11 12" key="1">
    <citation type="submission" date="2018-02" db="EMBL/GenBank/DDBJ databases">
        <title>novel marine gammaproteobacteria from coastal saline agro ecosystem.</title>
        <authorList>
            <person name="Krishnan R."/>
            <person name="Ramesh Kumar N."/>
        </authorList>
    </citation>
    <scope>NUCLEOTIDE SEQUENCE [LARGE SCALE GENOMIC DNA]</scope>
    <source>
        <strain evidence="11 12">228</strain>
    </source>
</reference>
<keyword evidence="3 9" id="KW-0031">Aminopeptidase</keyword>
<dbReference type="OrthoDB" id="5288740at2"/>
<dbReference type="GO" id="GO:0004177">
    <property type="term" value="F:aminopeptidase activity"/>
    <property type="evidence" value="ECO:0007669"/>
    <property type="project" value="UniProtKB-KW"/>
</dbReference>
<comment type="similarity">
    <text evidence="2 9">Belongs to the peptidase M18 family.</text>
</comment>
<keyword evidence="6 9" id="KW-0378">Hydrolase</keyword>
<evidence type="ECO:0000313" key="12">
    <source>
        <dbReference type="Proteomes" id="UP000238196"/>
    </source>
</evidence>
<keyword evidence="8 9" id="KW-0482">Metalloprotease</keyword>
<keyword evidence="5 9" id="KW-0479">Metal-binding</keyword>
<dbReference type="EMBL" id="PRLP01000034">
    <property type="protein sequence ID" value="PPC77364.1"/>
    <property type="molecule type" value="Genomic_DNA"/>
</dbReference>
<dbReference type="GO" id="GO:0006508">
    <property type="term" value="P:proteolysis"/>
    <property type="evidence" value="ECO:0007669"/>
    <property type="project" value="UniProtKB-KW"/>
</dbReference>
<evidence type="ECO:0000256" key="1">
    <source>
        <dbReference type="ARBA" id="ARBA00001947"/>
    </source>
</evidence>
<sequence length="435" mass="48179">MQSVTVFNEGLLAFLQTSPTPYHAVKNMQQQLKEKGFSLLNEGEAWDLHPGSSYMVTRNGSSIIAWTMPEQDQALEDGIRLVGAHTDSPCLKVKPQPELSRYGYIQLGVEVYGGVLLNPWFDRDLSLAGKVTYRTVDGRLTSHLIDMQRAIAVIPSLAIHLDREVNQNKSVNAQRDLPPILWQLSDDPEKFDLRSWLSAYLEQDEGVTSIDQVLDFDLCFYDTQKAALIGMNEDFIASARLDNLLSCYVAMQSLIEAPLPGSMMICTDHEEVGSASTCGAEGPFLNDVLARMFPGSETRTRVISQSLLISADNAHGIHPNYPDKHDANHGPVLNKGPVIKINNNQRYATTSDSSAVLRQLAIYEEIPVQAFVVRSDMACGSTIGPITATRTGIPTVDVGVPTFAMHSIRELAGAKDAWYLYKILSRFYVQRPYVV</sequence>
<dbReference type="PANTHER" id="PTHR28570">
    <property type="entry name" value="ASPARTYL AMINOPEPTIDASE"/>
    <property type="match status" value="1"/>
</dbReference>
<evidence type="ECO:0000256" key="3">
    <source>
        <dbReference type="ARBA" id="ARBA00022438"/>
    </source>
</evidence>
<evidence type="ECO:0000256" key="9">
    <source>
        <dbReference type="RuleBase" id="RU004386"/>
    </source>
</evidence>
<evidence type="ECO:0000256" key="2">
    <source>
        <dbReference type="ARBA" id="ARBA00008290"/>
    </source>
</evidence>
<dbReference type="InterPro" id="IPR023358">
    <property type="entry name" value="Peptidase_M18_dom2"/>
</dbReference>
<evidence type="ECO:0000256" key="8">
    <source>
        <dbReference type="ARBA" id="ARBA00023049"/>
    </source>
</evidence>
<evidence type="ECO:0000256" key="5">
    <source>
        <dbReference type="ARBA" id="ARBA00022723"/>
    </source>
</evidence>
<dbReference type="PANTHER" id="PTHR28570:SF3">
    <property type="entry name" value="ASPARTYL AMINOPEPTIDASE"/>
    <property type="match status" value="1"/>
</dbReference>
<dbReference type="GO" id="GO:0008237">
    <property type="term" value="F:metallopeptidase activity"/>
    <property type="evidence" value="ECO:0007669"/>
    <property type="project" value="UniProtKB-KW"/>
</dbReference>
<evidence type="ECO:0000256" key="7">
    <source>
        <dbReference type="ARBA" id="ARBA00022833"/>
    </source>
</evidence>
<evidence type="ECO:0000256" key="6">
    <source>
        <dbReference type="ARBA" id="ARBA00022801"/>
    </source>
</evidence>
<comment type="cofactor">
    <cofactor evidence="1 10">
        <name>Zn(2+)</name>
        <dbReference type="ChEBI" id="CHEBI:29105"/>
    </cofactor>
</comment>
<dbReference type="GO" id="GO:0005737">
    <property type="term" value="C:cytoplasm"/>
    <property type="evidence" value="ECO:0007669"/>
    <property type="project" value="UniProtKB-ARBA"/>
</dbReference>
<evidence type="ECO:0000256" key="10">
    <source>
        <dbReference type="RuleBase" id="RU004387"/>
    </source>
</evidence>
<dbReference type="Proteomes" id="UP000238196">
    <property type="component" value="Unassembled WGS sequence"/>
</dbReference>
<dbReference type="PRINTS" id="PR00932">
    <property type="entry name" value="AMINO1PTASE"/>
</dbReference>
<evidence type="ECO:0000313" key="11">
    <source>
        <dbReference type="EMBL" id="PPC77364.1"/>
    </source>
</evidence>
<dbReference type="CDD" id="cd05658">
    <property type="entry name" value="M18_DAP"/>
    <property type="match status" value="1"/>
</dbReference>
<proteinExistence type="inferred from homology"/>
<dbReference type="EC" id="3.4.11.-" evidence="10"/>
<dbReference type="Pfam" id="PF02127">
    <property type="entry name" value="Peptidase_M18"/>
    <property type="match status" value="1"/>
</dbReference>
<dbReference type="AlphaFoldDB" id="A0A2S5KR80"/>
<comment type="caution">
    <text evidence="11">The sequence shown here is derived from an EMBL/GenBank/DDBJ whole genome shotgun (WGS) entry which is preliminary data.</text>
</comment>
<protein>
    <recommendedName>
        <fullName evidence="10">M18 family aminopeptidase</fullName>
        <ecNumber evidence="10">3.4.11.-</ecNumber>
    </recommendedName>
</protein>
<name>A0A2S5KR80_9PROT</name>
<gene>
    <name evidence="11" type="ORF">C4K68_10885</name>
</gene>
<dbReference type="Gene3D" id="2.30.250.10">
    <property type="entry name" value="Aminopeptidase i, Domain 2"/>
    <property type="match status" value="1"/>
</dbReference>
<dbReference type="Gene3D" id="3.40.630.10">
    <property type="entry name" value="Zn peptidases"/>
    <property type="match status" value="1"/>
</dbReference>
<accession>A0A2S5KR80</accession>
<organism evidence="11 12">
    <name type="scientific">Proteobacteria bacterium 228</name>
    <dbReference type="NCBI Taxonomy" id="2083153"/>
    <lineage>
        <taxon>Bacteria</taxon>
        <taxon>Pseudomonadati</taxon>
        <taxon>Pseudomonadota</taxon>
    </lineage>
</organism>
<dbReference type="InterPro" id="IPR001948">
    <property type="entry name" value="Peptidase_M18"/>
</dbReference>
<dbReference type="SUPFAM" id="SSF53187">
    <property type="entry name" value="Zn-dependent exopeptidases"/>
    <property type="match status" value="1"/>
</dbReference>
<dbReference type="FunFam" id="2.30.250.10:FF:000003">
    <property type="entry name" value="Probable M18 family aminopeptidase 2"/>
    <property type="match status" value="1"/>
</dbReference>
<keyword evidence="7 9" id="KW-0862">Zinc</keyword>
<keyword evidence="4 9" id="KW-0645">Protease</keyword>
<dbReference type="NCBIfam" id="NF002759">
    <property type="entry name" value="PRK02813.1"/>
    <property type="match status" value="1"/>
</dbReference>
<evidence type="ECO:0000256" key="4">
    <source>
        <dbReference type="ARBA" id="ARBA00022670"/>
    </source>
</evidence>
<dbReference type="SUPFAM" id="SSF101821">
    <property type="entry name" value="Aminopeptidase/glucanase lid domain"/>
    <property type="match status" value="1"/>
</dbReference>